<keyword evidence="8" id="KW-0862">Zinc</keyword>
<dbReference type="InterPro" id="IPR034027">
    <property type="entry name" value="Reprolysin_adamalysin"/>
</dbReference>
<organism evidence="12 13">
    <name type="scientific">Cyanoderma ruficeps</name>
    <name type="common">rufous-capped babbler</name>
    <dbReference type="NCBI Taxonomy" id="181631"/>
    <lineage>
        <taxon>Eukaryota</taxon>
        <taxon>Metazoa</taxon>
        <taxon>Chordata</taxon>
        <taxon>Craniata</taxon>
        <taxon>Vertebrata</taxon>
        <taxon>Euteleostomi</taxon>
        <taxon>Archelosauria</taxon>
        <taxon>Archosauria</taxon>
        <taxon>Dinosauria</taxon>
        <taxon>Saurischia</taxon>
        <taxon>Theropoda</taxon>
        <taxon>Coelurosauria</taxon>
        <taxon>Aves</taxon>
        <taxon>Neognathae</taxon>
        <taxon>Neoaves</taxon>
        <taxon>Telluraves</taxon>
        <taxon>Australaves</taxon>
        <taxon>Passeriformes</taxon>
        <taxon>Sylvioidea</taxon>
        <taxon>Timaliidae</taxon>
        <taxon>Cyanoderma</taxon>
    </lineage>
</organism>
<dbReference type="InterPro" id="IPR036436">
    <property type="entry name" value="Disintegrin_dom_sf"/>
</dbReference>
<reference evidence="12" key="2">
    <citation type="submission" date="2025-09" db="UniProtKB">
        <authorList>
            <consortium name="Ensembl"/>
        </authorList>
    </citation>
    <scope>IDENTIFICATION</scope>
</reference>
<evidence type="ECO:0000259" key="10">
    <source>
        <dbReference type="PROSITE" id="PS50214"/>
    </source>
</evidence>
<feature type="disulfide bond" evidence="7">
    <location>
        <begin position="699"/>
        <end position="708"/>
    </location>
</feature>
<evidence type="ECO:0000256" key="3">
    <source>
        <dbReference type="ARBA" id="ARBA00022989"/>
    </source>
</evidence>
<dbReference type="InterPro" id="IPR001762">
    <property type="entry name" value="Disintegrin_dom"/>
</dbReference>
<dbReference type="PROSITE" id="PS50026">
    <property type="entry name" value="EGF_3"/>
    <property type="match status" value="1"/>
</dbReference>
<dbReference type="GO" id="GO:0046872">
    <property type="term" value="F:metal ion binding"/>
    <property type="evidence" value="ECO:0007669"/>
    <property type="project" value="UniProtKB-KW"/>
</dbReference>
<dbReference type="InterPro" id="IPR018358">
    <property type="entry name" value="Disintegrin_CS"/>
</dbReference>
<evidence type="ECO:0000256" key="8">
    <source>
        <dbReference type="PROSITE-ProRule" id="PRU00276"/>
    </source>
</evidence>
<proteinExistence type="predicted"/>
<dbReference type="InterPro" id="IPR000742">
    <property type="entry name" value="EGF"/>
</dbReference>
<dbReference type="Gene3D" id="4.10.70.10">
    <property type="entry name" value="Disintegrin domain"/>
    <property type="match status" value="1"/>
</dbReference>
<comment type="subcellular location">
    <subcellularLocation>
        <location evidence="1">Membrane</location>
        <topology evidence="1">Single-pass membrane protein</topology>
    </subcellularLocation>
</comment>
<feature type="binding site" evidence="8">
    <location>
        <position position="375"/>
    </location>
    <ligand>
        <name>Zn(2+)</name>
        <dbReference type="ChEBI" id="CHEBI:29105"/>
        <note>catalytic</note>
    </ligand>
</feature>
<feature type="domain" description="Peptidase M12B" evidence="11">
    <location>
        <begin position="236"/>
        <end position="435"/>
    </location>
</feature>
<accession>A0A8C3QRE3</accession>
<dbReference type="PROSITE" id="PS00427">
    <property type="entry name" value="DISINTEGRIN_1"/>
    <property type="match status" value="1"/>
</dbReference>
<dbReference type="Ensembl" id="ENSCRFT00000010299.1">
    <property type="protein sequence ID" value="ENSCRFP00000009942.1"/>
    <property type="gene ID" value="ENSCRFG00000007269.1"/>
</dbReference>
<dbReference type="SUPFAM" id="SSF55486">
    <property type="entry name" value="Metalloproteases ('zincins'), catalytic domain"/>
    <property type="match status" value="1"/>
</dbReference>
<feature type="active site" evidence="8">
    <location>
        <position position="372"/>
    </location>
</feature>
<evidence type="ECO:0000256" key="2">
    <source>
        <dbReference type="ARBA" id="ARBA00022692"/>
    </source>
</evidence>
<dbReference type="AlphaFoldDB" id="A0A8C3QRE3"/>
<dbReference type="PROSITE" id="PS50215">
    <property type="entry name" value="ADAM_MEPRO"/>
    <property type="match status" value="1"/>
</dbReference>
<sequence>MKTGSGGCGAGQGWDGSTAPSLCRGPLWDHPEQPQCPCRPSSKHFTGLIFPLLPSCPASFSHPSPKPRAGQAGQGPFSWQHELTARNFIPGGGKSLPPRAQTQPQLCSLLWQGQVWVPRGLGRDPQLLSLLPPRVWTRLVCHGSVGPQGLGGRSRSTTGAPGAVPISRGLIVLSSNTSYYLRPLGTPEPGLHLIQRAEHLPMPGGTCGHGQDLGGTVAGIPCVCLQARRDAWRTMKYMELFIVADHTLYRNQNLNLGHTKQRIVEIANYVDKFYRLLNIKVALIGLEVWTERDQCAVSSDANATLWAFLQWKKSLRARKKHDNAQLLTGKTFGGTTIGMAPLEGMCSADNSGGVSVDHAEQPIGAAATMAHEIGHNFGMVHDTAGCCREATPEQGGCVMAAATGHPFPRVFSACSRRQLENYFQKGGGMCLFNLPDTKDLVVARKCGNGFREEGEDCDCGEVEECTNPCCNAHNCTLKEGAQCAHGDCCHSCKLKAAGTMCREAAGSCDLPEFCTGASPFCPANVYLLDGSSCARGQAYCSNGMCMTHQQQCVQLWGPGAWPAPDACFQDVNMAGNTYGNCGKDSQGRYVKCDKRDAMCGKIQCQSSAKKPQGTNTVSIDTTIRFKGREVKCRGTFVYSAKDDQEDLSDPGLVLTGTKCGDGMVCKDRRCQNASLFELEKCVSRCHGHGVCNSNKNCHCDPGWAPPFCEKPGLGGSVDSGPVQSHSESRLVPRAPRCSWAAGVPGEGWVPPEGLGGAAPQPVPSSGCLVATHCHQRPLRAVPSLRCDQQGCPQLGWPGTGTRGHHFHRARPEAGGVFQPLTHPCAPPARPRVHPDRLPCHLPLPPARPVADHLLLVPPGELPPPQVDQGHQAQGPGGLQVCGALKGCRCVGHPTGCRCVGNLKVCRCVGHPKACRCVGHPKPCRCVGHPKAAGVWDTPKVCRCVGHPRALQVCGAPQGSRCVGHLKPCRCVGHPKAAGVWGTPKICMCVGHPRALQVCGAPQSLQACGAPQRLQDYPCPSQTDHPCCP</sequence>
<keyword evidence="8" id="KW-0479">Metal-binding</keyword>
<dbReference type="CDD" id="cd04269">
    <property type="entry name" value="ZnMc_adamalysin_II_like"/>
    <property type="match status" value="1"/>
</dbReference>
<keyword evidence="4" id="KW-0472">Membrane</keyword>
<dbReference type="PANTHER" id="PTHR11905">
    <property type="entry name" value="ADAM A DISINTEGRIN AND METALLOPROTEASE DOMAIN"/>
    <property type="match status" value="1"/>
</dbReference>
<dbReference type="Pfam" id="PF08516">
    <property type="entry name" value="ADAM_CR"/>
    <property type="match status" value="1"/>
</dbReference>
<dbReference type="PROSITE" id="PS01186">
    <property type="entry name" value="EGF_2"/>
    <property type="match status" value="1"/>
</dbReference>
<evidence type="ECO:0000259" key="11">
    <source>
        <dbReference type="PROSITE" id="PS50215"/>
    </source>
</evidence>
<protein>
    <submittedName>
        <fullName evidence="12">ADAM metallopeptidase domain 33</fullName>
    </submittedName>
</protein>
<feature type="domain" description="Disintegrin" evidence="10">
    <location>
        <begin position="443"/>
        <end position="529"/>
    </location>
</feature>
<reference evidence="12" key="1">
    <citation type="submission" date="2025-08" db="UniProtKB">
        <authorList>
            <consortium name="Ensembl"/>
        </authorList>
    </citation>
    <scope>IDENTIFICATION</scope>
</reference>
<evidence type="ECO:0000256" key="5">
    <source>
        <dbReference type="ARBA" id="ARBA00023157"/>
    </source>
</evidence>
<keyword evidence="5 7" id="KW-1015">Disulfide bond</keyword>
<dbReference type="PRINTS" id="PR00289">
    <property type="entry name" value="DISINTEGRIN"/>
</dbReference>
<feature type="binding site" evidence="8">
    <location>
        <position position="381"/>
    </location>
    <ligand>
        <name>Zn(2+)</name>
        <dbReference type="ChEBI" id="CHEBI:29105"/>
        <note>catalytic</note>
    </ligand>
</feature>
<dbReference type="SUPFAM" id="SSF57552">
    <property type="entry name" value="Blood coagulation inhibitor (disintegrin)"/>
    <property type="match status" value="1"/>
</dbReference>
<feature type="binding site" evidence="8">
    <location>
        <position position="371"/>
    </location>
    <ligand>
        <name>Zn(2+)</name>
        <dbReference type="ChEBI" id="CHEBI:29105"/>
        <note>catalytic</note>
    </ligand>
</feature>
<dbReference type="Proteomes" id="UP000694396">
    <property type="component" value="Unplaced"/>
</dbReference>
<comment type="caution">
    <text evidence="7">Lacks conserved residue(s) required for the propagation of feature annotation.</text>
</comment>
<dbReference type="GO" id="GO:0004222">
    <property type="term" value="F:metalloendopeptidase activity"/>
    <property type="evidence" value="ECO:0007669"/>
    <property type="project" value="InterPro"/>
</dbReference>
<evidence type="ECO:0000256" key="1">
    <source>
        <dbReference type="ARBA" id="ARBA00004167"/>
    </source>
</evidence>
<feature type="disulfide bond" evidence="6">
    <location>
        <begin position="501"/>
        <end position="521"/>
    </location>
</feature>
<dbReference type="PANTHER" id="PTHR11905:SF38">
    <property type="entry name" value="DISINTEGRIN AND METALLOPROTEINASE DOMAIN-CONTAINING PROTEIN 33"/>
    <property type="match status" value="1"/>
</dbReference>
<dbReference type="InterPro" id="IPR024079">
    <property type="entry name" value="MetalloPept_cat_dom_sf"/>
</dbReference>
<dbReference type="FunFam" id="3.40.390.10:FF:000002">
    <property type="entry name" value="Disintegrin and metalloproteinase domain-containing protein 22"/>
    <property type="match status" value="1"/>
</dbReference>
<dbReference type="InterPro" id="IPR001590">
    <property type="entry name" value="Peptidase_M12B"/>
</dbReference>
<dbReference type="SMART" id="SM00050">
    <property type="entry name" value="DISIN"/>
    <property type="match status" value="1"/>
</dbReference>
<dbReference type="GO" id="GO:0016020">
    <property type="term" value="C:membrane"/>
    <property type="evidence" value="ECO:0007669"/>
    <property type="project" value="UniProtKB-SubCell"/>
</dbReference>
<evidence type="ECO:0000313" key="12">
    <source>
        <dbReference type="Ensembl" id="ENSCRFP00000009942.1"/>
    </source>
</evidence>
<dbReference type="Pfam" id="PF01421">
    <property type="entry name" value="Reprolysin"/>
    <property type="match status" value="1"/>
</dbReference>
<dbReference type="PROSITE" id="PS50214">
    <property type="entry name" value="DISINTEGRIN_2"/>
    <property type="match status" value="1"/>
</dbReference>
<dbReference type="FunFam" id="4.10.70.10:FF:000001">
    <property type="entry name" value="Disintegrin and metalloproteinase domain-containing protein 22"/>
    <property type="match status" value="1"/>
</dbReference>
<feature type="disulfide bond" evidence="7">
    <location>
        <begin position="681"/>
        <end position="691"/>
    </location>
</feature>
<keyword evidence="7" id="KW-0245">EGF-like domain</keyword>
<evidence type="ECO:0000256" key="4">
    <source>
        <dbReference type="ARBA" id="ARBA00023136"/>
    </source>
</evidence>
<evidence type="ECO:0000313" key="13">
    <source>
        <dbReference type="Proteomes" id="UP000694396"/>
    </source>
</evidence>
<keyword evidence="2" id="KW-0812">Transmembrane</keyword>
<evidence type="ECO:0000256" key="7">
    <source>
        <dbReference type="PROSITE-ProRule" id="PRU00076"/>
    </source>
</evidence>
<evidence type="ECO:0000259" key="9">
    <source>
        <dbReference type="PROSITE" id="PS50026"/>
    </source>
</evidence>
<name>A0A8C3QRE3_9PASS</name>
<dbReference type="InterPro" id="IPR006586">
    <property type="entry name" value="ADAM_Cys-rich"/>
</dbReference>
<keyword evidence="3" id="KW-1133">Transmembrane helix</keyword>
<keyword evidence="13" id="KW-1185">Reference proteome</keyword>
<dbReference type="Pfam" id="PF00200">
    <property type="entry name" value="Disintegrin"/>
    <property type="match status" value="1"/>
</dbReference>
<evidence type="ECO:0000256" key="6">
    <source>
        <dbReference type="PROSITE-ProRule" id="PRU00068"/>
    </source>
</evidence>
<dbReference type="GO" id="GO:0006508">
    <property type="term" value="P:proteolysis"/>
    <property type="evidence" value="ECO:0007669"/>
    <property type="project" value="InterPro"/>
</dbReference>
<feature type="domain" description="EGF-like" evidence="9">
    <location>
        <begin position="677"/>
        <end position="709"/>
    </location>
</feature>
<dbReference type="SMART" id="SM00608">
    <property type="entry name" value="ACR"/>
    <property type="match status" value="1"/>
</dbReference>
<dbReference type="Gene3D" id="3.40.390.10">
    <property type="entry name" value="Collagenase (Catalytic Domain)"/>
    <property type="match status" value="1"/>
</dbReference>